<dbReference type="Proteomes" id="UP001278766">
    <property type="component" value="Unassembled WGS sequence"/>
</dbReference>
<keyword evidence="3" id="KW-1185">Reference proteome</keyword>
<organism evidence="2 3">
    <name type="scientific">Chaetomium fimeti</name>
    <dbReference type="NCBI Taxonomy" id="1854472"/>
    <lineage>
        <taxon>Eukaryota</taxon>
        <taxon>Fungi</taxon>
        <taxon>Dikarya</taxon>
        <taxon>Ascomycota</taxon>
        <taxon>Pezizomycotina</taxon>
        <taxon>Sordariomycetes</taxon>
        <taxon>Sordariomycetidae</taxon>
        <taxon>Sordariales</taxon>
        <taxon>Chaetomiaceae</taxon>
        <taxon>Chaetomium</taxon>
    </lineage>
</organism>
<dbReference type="RefSeq" id="XP_062654301.1">
    <property type="nucleotide sequence ID" value="XM_062804901.1"/>
</dbReference>
<dbReference type="EMBL" id="JAUEPN010000012">
    <property type="protein sequence ID" value="KAK3290787.1"/>
    <property type="molecule type" value="Genomic_DNA"/>
</dbReference>
<name>A0AAE0H6I8_9PEZI</name>
<reference evidence="2" key="1">
    <citation type="journal article" date="2023" name="Mol. Phylogenet. Evol.">
        <title>Genome-scale phylogeny and comparative genomics of the fungal order Sordariales.</title>
        <authorList>
            <person name="Hensen N."/>
            <person name="Bonometti L."/>
            <person name="Westerberg I."/>
            <person name="Brannstrom I.O."/>
            <person name="Guillou S."/>
            <person name="Cros-Aarteil S."/>
            <person name="Calhoun S."/>
            <person name="Haridas S."/>
            <person name="Kuo A."/>
            <person name="Mondo S."/>
            <person name="Pangilinan J."/>
            <person name="Riley R."/>
            <person name="LaButti K."/>
            <person name="Andreopoulos B."/>
            <person name="Lipzen A."/>
            <person name="Chen C."/>
            <person name="Yan M."/>
            <person name="Daum C."/>
            <person name="Ng V."/>
            <person name="Clum A."/>
            <person name="Steindorff A."/>
            <person name="Ohm R.A."/>
            <person name="Martin F."/>
            <person name="Silar P."/>
            <person name="Natvig D.O."/>
            <person name="Lalanne C."/>
            <person name="Gautier V."/>
            <person name="Ament-Velasquez S.L."/>
            <person name="Kruys A."/>
            <person name="Hutchinson M.I."/>
            <person name="Powell A.J."/>
            <person name="Barry K."/>
            <person name="Miller A.N."/>
            <person name="Grigoriev I.V."/>
            <person name="Debuchy R."/>
            <person name="Gladieux P."/>
            <person name="Hiltunen Thoren M."/>
            <person name="Johannesson H."/>
        </authorList>
    </citation>
    <scope>NUCLEOTIDE SEQUENCE</scope>
    <source>
        <strain evidence="2">CBS 168.71</strain>
    </source>
</reference>
<evidence type="ECO:0000313" key="2">
    <source>
        <dbReference type="EMBL" id="KAK3290787.1"/>
    </source>
</evidence>
<dbReference type="InterPro" id="IPR052895">
    <property type="entry name" value="HetReg/Transcr_Mod"/>
</dbReference>
<accession>A0AAE0H6I8</accession>
<dbReference type="Pfam" id="PF06985">
    <property type="entry name" value="HET"/>
    <property type="match status" value="1"/>
</dbReference>
<comment type="caution">
    <text evidence="2">The sequence shown here is derived from an EMBL/GenBank/DDBJ whole genome shotgun (WGS) entry which is preliminary data.</text>
</comment>
<dbReference type="PANTHER" id="PTHR24148">
    <property type="entry name" value="ANKYRIN REPEAT DOMAIN-CONTAINING PROTEIN 39 HOMOLOG-RELATED"/>
    <property type="match status" value="1"/>
</dbReference>
<sequence length="554" mass="62398">MSDMESPFAYTPLDQPTEQIRLLTIHPGLPESPLHCTITVVSLKRKPPYVAISYTWGPPTPTATITIDQKPMTVRQGCHDALRTMRSHHSNVPVWIDAICINQGDMHEKSSQVGMMGTIYHGAKSVAACLECGDSLATMRNLYPLIPRTVDASQAQDEVFERWQAAVHAILANPYFTRMWIVQEIGLARELRLYSGEDVLDWSELERQAYDWRGKMKSLKRYPPGPDLERALKELSDTRTGMGTHKWYARQKQNQTVTLTGLMSQHLTRACENPRDRMYAMLPMLGHAGGFDSHHMQPAYDESEFHLLWTYVCRIRFPGQPELRKNSISTGFELWTGLKTFEKLVECFKIPAVTIRGFFEVRMADQYIMRSASIPAPSTAIETHFLGYAMRISCPDSSAYAGLVGDNAALSSLPQPSRHFLAVWPGLPTAAFTLGPRCMCISESPEEFKIDGYYPFPAEIEALQRLPERCDCSSSSCPAKRSKREIYVHPQDLLAMAFHIQRSPSDPIPCFTTGHTRSFIRMSEPREQQQKPGVVAPWAVSGMLPAGLRSALGW</sequence>
<gene>
    <name evidence="2" type="ORF">B0H64DRAFT_412144</name>
</gene>
<evidence type="ECO:0000313" key="3">
    <source>
        <dbReference type="Proteomes" id="UP001278766"/>
    </source>
</evidence>
<dbReference type="AlphaFoldDB" id="A0AAE0H6I8"/>
<protein>
    <submittedName>
        <fullName evidence="2">Heterokaryon incompatibility protein-domain-containing protein</fullName>
    </submittedName>
</protein>
<dbReference type="GeneID" id="87841849"/>
<feature type="domain" description="Heterokaryon incompatibility" evidence="1">
    <location>
        <begin position="49"/>
        <end position="184"/>
    </location>
</feature>
<evidence type="ECO:0000259" key="1">
    <source>
        <dbReference type="Pfam" id="PF06985"/>
    </source>
</evidence>
<dbReference type="PANTHER" id="PTHR24148:SF73">
    <property type="entry name" value="HET DOMAIN PROTEIN (AFU_ORTHOLOGUE AFUA_8G01020)"/>
    <property type="match status" value="1"/>
</dbReference>
<reference evidence="2" key="2">
    <citation type="submission" date="2023-06" db="EMBL/GenBank/DDBJ databases">
        <authorList>
            <consortium name="Lawrence Berkeley National Laboratory"/>
            <person name="Haridas S."/>
            <person name="Hensen N."/>
            <person name="Bonometti L."/>
            <person name="Westerberg I."/>
            <person name="Brannstrom I.O."/>
            <person name="Guillou S."/>
            <person name="Cros-Aarteil S."/>
            <person name="Calhoun S."/>
            <person name="Kuo A."/>
            <person name="Mondo S."/>
            <person name="Pangilinan J."/>
            <person name="Riley R."/>
            <person name="Labutti K."/>
            <person name="Andreopoulos B."/>
            <person name="Lipzen A."/>
            <person name="Chen C."/>
            <person name="Yanf M."/>
            <person name="Daum C."/>
            <person name="Ng V."/>
            <person name="Clum A."/>
            <person name="Steindorff A."/>
            <person name="Ohm R."/>
            <person name="Martin F."/>
            <person name="Silar P."/>
            <person name="Natvig D."/>
            <person name="Lalanne C."/>
            <person name="Gautier V."/>
            <person name="Ament-Velasquez S.L."/>
            <person name="Kruys A."/>
            <person name="Hutchinson M.I."/>
            <person name="Powell A.J."/>
            <person name="Barry K."/>
            <person name="Miller A.N."/>
            <person name="Grigoriev I.V."/>
            <person name="Debuchy R."/>
            <person name="Gladieux P."/>
            <person name="Thoren M.H."/>
            <person name="Johannesson H."/>
        </authorList>
    </citation>
    <scope>NUCLEOTIDE SEQUENCE</scope>
    <source>
        <strain evidence="2">CBS 168.71</strain>
    </source>
</reference>
<proteinExistence type="predicted"/>
<dbReference type="InterPro" id="IPR010730">
    <property type="entry name" value="HET"/>
</dbReference>